<sequence>MKQHTLALLTAALALAYGAPARAQSNEELLKELRALKDRVNQLEEKLKATEAKAAKSAEAQWGMTPEQVREFNRIAVKTEALEDAQEALGLKNLKITGFIDPTFIANKAQNTAGFQLLNKDAYAYDAGYFGMAVLDFQKEMDGGTRYKLTLAPDRGTGSVFNGGSIIHEASVNIPLGDLQTRLWLGQIPDWTGYEMTAPPLNKLITHNLLFDYTAPTAYTGAVADITRGKWMIKAGLANVNNSRKSAGNKTPALIYRVDYAKGEFQGFGFSGLHGKAYNYATDALDAAGGLRFADQAGKDTRVDMLELDAYFIRGDLTWQGQLSWGRQRQAAIFNEDGQLRDASWTGLSTLLAYKFIPRWEATGRLDYLRNHKNGGGLFGYSYDDSHNGIGRGNGFFWDDANPDPEAAGKGTNRYALTFGLSYLVNQNAIWKLEYRYDGASQPVFLNTKDGTFTKTNQLLGTSMVLSF</sequence>
<dbReference type="Proteomes" id="UP001238603">
    <property type="component" value="Unassembled WGS sequence"/>
</dbReference>
<name>A0ABT7LNS5_9BURK</name>
<dbReference type="EMBL" id="JASVDS010000004">
    <property type="protein sequence ID" value="MDL5033360.1"/>
    <property type="molecule type" value="Genomic_DNA"/>
</dbReference>
<organism evidence="3 4">
    <name type="scientific">Roseateles subflavus</name>
    <dbReference type="NCBI Taxonomy" id="3053353"/>
    <lineage>
        <taxon>Bacteria</taxon>
        <taxon>Pseudomonadati</taxon>
        <taxon>Pseudomonadota</taxon>
        <taxon>Betaproteobacteria</taxon>
        <taxon>Burkholderiales</taxon>
        <taxon>Sphaerotilaceae</taxon>
        <taxon>Roseateles</taxon>
    </lineage>
</organism>
<dbReference type="RefSeq" id="WP_285983445.1">
    <property type="nucleotide sequence ID" value="NZ_JASVDS010000004.1"/>
</dbReference>
<proteinExistence type="predicted"/>
<keyword evidence="4" id="KW-1185">Reference proteome</keyword>
<reference evidence="3 4" key="1">
    <citation type="submission" date="2023-06" db="EMBL/GenBank/DDBJ databases">
        <title>Pelomonas sp. APW6 16S ribosomal RNA gene genome sequencing and assembly.</title>
        <authorList>
            <person name="Woo H."/>
        </authorList>
    </citation>
    <scope>NUCLEOTIDE SEQUENCE [LARGE SCALE GENOMIC DNA]</scope>
    <source>
        <strain evidence="3 4">APW6</strain>
    </source>
</reference>
<feature type="coiled-coil region" evidence="1">
    <location>
        <begin position="23"/>
        <end position="60"/>
    </location>
</feature>
<comment type="caution">
    <text evidence="3">The sequence shown here is derived from an EMBL/GenBank/DDBJ whole genome shotgun (WGS) entry which is preliminary data.</text>
</comment>
<gene>
    <name evidence="3" type="ORF">QRD43_15710</name>
</gene>
<dbReference type="SUPFAM" id="SSF56935">
    <property type="entry name" value="Porins"/>
    <property type="match status" value="1"/>
</dbReference>
<evidence type="ECO:0000313" key="3">
    <source>
        <dbReference type="EMBL" id="MDL5033360.1"/>
    </source>
</evidence>
<keyword evidence="1" id="KW-0175">Coiled coil</keyword>
<protein>
    <submittedName>
        <fullName evidence="3">DUF3138 family protein</fullName>
    </submittedName>
</protein>
<keyword evidence="2" id="KW-0732">Signal</keyword>
<feature type="signal peptide" evidence="2">
    <location>
        <begin position="1"/>
        <end position="23"/>
    </location>
</feature>
<evidence type="ECO:0000313" key="4">
    <source>
        <dbReference type="Proteomes" id="UP001238603"/>
    </source>
</evidence>
<dbReference type="InterPro" id="IPR021485">
    <property type="entry name" value="DUF3138"/>
</dbReference>
<dbReference type="Pfam" id="PF11336">
    <property type="entry name" value="DUF3138"/>
    <property type="match status" value="1"/>
</dbReference>
<evidence type="ECO:0000256" key="2">
    <source>
        <dbReference type="SAM" id="SignalP"/>
    </source>
</evidence>
<accession>A0ABT7LNS5</accession>
<feature type="chain" id="PRO_5045289921" evidence="2">
    <location>
        <begin position="24"/>
        <end position="468"/>
    </location>
</feature>
<evidence type="ECO:0000256" key="1">
    <source>
        <dbReference type="SAM" id="Coils"/>
    </source>
</evidence>